<name>A0A1G8DZQ2_9NOCA</name>
<evidence type="ECO:0000256" key="8">
    <source>
        <dbReference type="ARBA" id="ARBA00023251"/>
    </source>
</evidence>
<dbReference type="FunFam" id="3.40.50.300:FF:000589">
    <property type="entry name" value="ABC transporter, ATP-binding subunit"/>
    <property type="match status" value="1"/>
</dbReference>
<evidence type="ECO:0000313" key="12">
    <source>
        <dbReference type="Proteomes" id="UP000183263"/>
    </source>
</evidence>
<evidence type="ECO:0000256" key="2">
    <source>
        <dbReference type="ARBA" id="ARBA00022448"/>
    </source>
</evidence>
<dbReference type="SUPFAM" id="SSF52540">
    <property type="entry name" value="P-loop containing nucleoside triphosphate hydrolases"/>
    <property type="match status" value="1"/>
</dbReference>
<dbReference type="AlphaFoldDB" id="A0A1G8DZQ2"/>
<evidence type="ECO:0000313" key="11">
    <source>
        <dbReference type="EMBL" id="SDH63123.1"/>
    </source>
</evidence>
<dbReference type="InterPro" id="IPR050763">
    <property type="entry name" value="ABC_transporter_ATP-binding"/>
</dbReference>
<dbReference type="PROSITE" id="PS00211">
    <property type="entry name" value="ABC_TRANSPORTER_1"/>
    <property type="match status" value="1"/>
</dbReference>
<dbReference type="Proteomes" id="UP000183263">
    <property type="component" value="Unassembled WGS sequence"/>
</dbReference>
<evidence type="ECO:0000256" key="7">
    <source>
        <dbReference type="ARBA" id="ARBA00023136"/>
    </source>
</evidence>
<protein>
    <submittedName>
        <fullName evidence="11">ABC-2 type transport system ATP-binding protein</fullName>
    </submittedName>
</protein>
<dbReference type="InterPro" id="IPR027417">
    <property type="entry name" value="P-loop_NTPase"/>
</dbReference>
<comment type="similarity">
    <text evidence="9">Belongs to the ABC transporter superfamily. Drug exporter-1 (DrugE1) (TC 3.A.1.105) family.</text>
</comment>
<dbReference type="SMART" id="SM00382">
    <property type="entry name" value="AAA"/>
    <property type="match status" value="1"/>
</dbReference>
<evidence type="ECO:0000256" key="3">
    <source>
        <dbReference type="ARBA" id="ARBA00022475"/>
    </source>
</evidence>
<keyword evidence="5 11" id="KW-0067">ATP-binding</keyword>
<accession>A0A1G8DZQ2</accession>
<dbReference type="InterPro" id="IPR017871">
    <property type="entry name" value="ABC_transporter-like_CS"/>
</dbReference>
<dbReference type="PROSITE" id="PS50893">
    <property type="entry name" value="ABC_TRANSPORTER_2"/>
    <property type="match status" value="1"/>
</dbReference>
<dbReference type="RefSeq" id="WP_072739218.1">
    <property type="nucleotide sequence ID" value="NZ_CP048813.1"/>
</dbReference>
<evidence type="ECO:0000256" key="6">
    <source>
        <dbReference type="ARBA" id="ARBA00022967"/>
    </source>
</evidence>
<feature type="compositionally biased region" description="Basic and acidic residues" evidence="10">
    <location>
        <begin position="316"/>
        <end position="335"/>
    </location>
</feature>
<keyword evidence="3" id="KW-1003">Cell membrane</keyword>
<dbReference type="InterPro" id="IPR003439">
    <property type="entry name" value="ABC_transporter-like_ATP-bd"/>
</dbReference>
<evidence type="ECO:0000256" key="9">
    <source>
        <dbReference type="ARBA" id="ARBA00049985"/>
    </source>
</evidence>
<dbReference type="NCBIfam" id="TIGR01188">
    <property type="entry name" value="drrA"/>
    <property type="match status" value="1"/>
</dbReference>
<dbReference type="GO" id="GO:0055085">
    <property type="term" value="P:transmembrane transport"/>
    <property type="evidence" value="ECO:0007669"/>
    <property type="project" value="UniProtKB-ARBA"/>
</dbReference>
<evidence type="ECO:0000256" key="4">
    <source>
        <dbReference type="ARBA" id="ARBA00022741"/>
    </source>
</evidence>
<dbReference type="PANTHER" id="PTHR42711">
    <property type="entry name" value="ABC TRANSPORTER ATP-BINDING PROTEIN"/>
    <property type="match status" value="1"/>
</dbReference>
<proteinExistence type="inferred from homology"/>
<comment type="subcellular location">
    <subcellularLocation>
        <location evidence="1">Cell membrane</location>
        <topology evidence="1">Peripheral membrane protein</topology>
        <orientation evidence="1">Cytoplasmic side</orientation>
    </subcellularLocation>
</comment>
<dbReference type="OrthoDB" id="9804819at2"/>
<evidence type="ECO:0000256" key="5">
    <source>
        <dbReference type="ARBA" id="ARBA00022840"/>
    </source>
</evidence>
<keyword evidence="6" id="KW-1278">Translocase</keyword>
<dbReference type="Gene3D" id="3.40.50.300">
    <property type="entry name" value="P-loop containing nucleotide triphosphate hydrolases"/>
    <property type="match status" value="1"/>
</dbReference>
<dbReference type="PANTHER" id="PTHR42711:SF19">
    <property type="entry name" value="DOXORUBICIN RESISTANCE ATP-BINDING PROTEIN DRRA"/>
    <property type="match status" value="1"/>
</dbReference>
<keyword evidence="8" id="KW-0046">Antibiotic resistance</keyword>
<evidence type="ECO:0000256" key="10">
    <source>
        <dbReference type="SAM" id="MobiDB-lite"/>
    </source>
</evidence>
<feature type="region of interest" description="Disordered" evidence="10">
    <location>
        <begin position="313"/>
        <end position="335"/>
    </location>
</feature>
<keyword evidence="12" id="KW-1185">Reference proteome</keyword>
<dbReference type="InterPro" id="IPR003593">
    <property type="entry name" value="AAA+_ATPase"/>
</dbReference>
<keyword evidence="4" id="KW-0547">Nucleotide-binding</keyword>
<dbReference type="InterPro" id="IPR005894">
    <property type="entry name" value="DrrA"/>
</dbReference>
<evidence type="ECO:0000256" key="1">
    <source>
        <dbReference type="ARBA" id="ARBA00004413"/>
    </source>
</evidence>
<dbReference type="GO" id="GO:0043215">
    <property type="term" value="P:daunorubicin transport"/>
    <property type="evidence" value="ECO:0007669"/>
    <property type="project" value="InterPro"/>
</dbReference>
<dbReference type="GO" id="GO:0016887">
    <property type="term" value="F:ATP hydrolysis activity"/>
    <property type="evidence" value="ECO:0007669"/>
    <property type="project" value="InterPro"/>
</dbReference>
<dbReference type="Pfam" id="PF00005">
    <property type="entry name" value="ABC_tran"/>
    <property type="match status" value="1"/>
</dbReference>
<sequence>MPPIPPRDAAVSVTGLRKSFGTHTVLDGIDLEIAPGTVFSLLGPNGAGKTTTVQILSTLLPADSGTVRVAGFDPGSQPRDVRRRIAVTGQFAAVDNMLTGRENLRLTAGLQRLRGPAARRRVTDLLTRFGLDGAADRQASTYSGGMRRRLDIAMSLVGEPSVLFLDEPTTGLDPRSRRDVWELVRELVDTGVTVFLTTQYLEEAEQLADRIAVIHGGRIAAEGTRKELERLVPGGHLELRLYDDADLDRALRALHPLTVRDDRSALTVSVPTDGSVAQVKNVLDLLDADAVGVESMALHTPDLEDVFFALTGDGPPSREADVDPRASDERKAALS</sequence>
<dbReference type="EMBL" id="FNDN01000002">
    <property type="protein sequence ID" value="SDH63123.1"/>
    <property type="molecule type" value="Genomic_DNA"/>
</dbReference>
<gene>
    <name evidence="11" type="ORF">SAMN05444695_102455</name>
</gene>
<reference evidence="11 12" key="1">
    <citation type="submission" date="2016-10" db="EMBL/GenBank/DDBJ databases">
        <authorList>
            <person name="de Groot N.N."/>
        </authorList>
    </citation>
    <scope>NUCLEOTIDE SEQUENCE [LARGE SCALE GENOMIC DNA]</scope>
    <source>
        <strain evidence="11 12">DSM 44892</strain>
    </source>
</reference>
<dbReference type="GO" id="GO:0005886">
    <property type="term" value="C:plasma membrane"/>
    <property type="evidence" value="ECO:0007669"/>
    <property type="project" value="UniProtKB-SubCell"/>
</dbReference>
<keyword evidence="7" id="KW-0472">Membrane</keyword>
<dbReference type="GO" id="GO:0046677">
    <property type="term" value="P:response to antibiotic"/>
    <property type="evidence" value="ECO:0007669"/>
    <property type="project" value="UniProtKB-KW"/>
</dbReference>
<organism evidence="11 12">
    <name type="scientific">Rhodococcus triatomae</name>
    <dbReference type="NCBI Taxonomy" id="300028"/>
    <lineage>
        <taxon>Bacteria</taxon>
        <taxon>Bacillati</taxon>
        <taxon>Actinomycetota</taxon>
        <taxon>Actinomycetes</taxon>
        <taxon>Mycobacteriales</taxon>
        <taxon>Nocardiaceae</taxon>
        <taxon>Rhodococcus</taxon>
    </lineage>
</organism>
<keyword evidence="2" id="KW-0813">Transport</keyword>
<dbReference type="GO" id="GO:1900753">
    <property type="term" value="P:doxorubicin transport"/>
    <property type="evidence" value="ECO:0007669"/>
    <property type="project" value="InterPro"/>
</dbReference>
<dbReference type="GO" id="GO:0005524">
    <property type="term" value="F:ATP binding"/>
    <property type="evidence" value="ECO:0007669"/>
    <property type="project" value="UniProtKB-KW"/>
</dbReference>